<comment type="caution">
    <text evidence="1">The sequence shown here is derived from an EMBL/GenBank/DDBJ whole genome shotgun (WGS) entry which is preliminary data.</text>
</comment>
<organism evidence="1 2">
    <name type="scientific">Methanothermobacter tenebrarum</name>
    <dbReference type="NCBI Taxonomy" id="680118"/>
    <lineage>
        <taxon>Archaea</taxon>
        <taxon>Methanobacteriati</taxon>
        <taxon>Methanobacteriota</taxon>
        <taxon>Methanomada group</taxon>
        <taxon>Methanobacteria</taxon>
        <taxon>Methanobacteriales</taxon>
        <taxon>Methanobacteriaceae</taxon>
        <taxon>Methanothermobacter</taxon>
    </lineage>
</organism>
<evidence type="ECO:0000313" key="2">
    <source>
        <dbReference type="Proteomes" id="UP000249782"/>
    </source>
</evidence>
<protein>
    <submittedName>
        <fullName evidence="1">Uncharacterized protein</fullName>
    </submittedName>
</protein>
<sequence>MEVLKKIVLDKMFNEAKAIGIIGVMNVKLGCPSKLVLKGSRYCNGNWNCCKVVLSLSPTIFYDL</sequence>
<accession>A0A328P9S3</accession>
<reference evidence="1 2" key="1">
    <citation type="submission" date="2018-06" db="EMBL/GenBank/DDBJ databases">
        <title>Draft genome sequence of hyperthermophilic methanogen Methanothermobacter tenebrarum sp. MCM-B 1447.</title>
        <authorList>
            <person name="Pore S.D."/>
            <person name="Dagar S."/>
            <person name="Dhakephalkar P.K."/>
        </authorList>
    </citation>
    <scope>NUCLEOTIDE SEQUENCE [LARGE SCALE GENOMIC DNA]</scope>
    <source>
        <strain evidence="1 2">MCM B 1447</strain>
    </source>
</reference>
<name>A0A328P9S3_9EURY</name>
<dbReference type="AlphaFoldDB" id="A0A328P9S3"/>
<proteinExistence type="predicted"/>
<keyword evidence="2" id="KW-1185">Reference proteome</keyword>
<gene>
    <name evidence="1" type="ORF">DPC56_05685</name>
</gene>
<dbReference type="Proteomes" id="UP000249782">
    <property type="component" value="Unassembled WGS sequence"/>
</dbReference>
<evidence type="ECO:0000313" key="1">
    <source>
        <dbReference type="EMBL" id="RAO78919.1"/>
    </source>
</evidence>
<dbReference type="EMBL" id="QLOE01000006">
    <property type="protein sequence ID" value="RAO78919.1"/>
    <property type="molecule type" value="Genomic_DNA"/>
</dbReference>